<gene>
    <name evidence="7" type="ORF">HU200_027244</name>
</gene>
<keyword evidence="8" id="KW-1185">Reference proteome</keyword>
<dbReference type="InterPro" id="IPR013785">
    <property type="entry name" value="Aldolase_TIM"/>
</dbReference>
<dbReference type="GO" id="GO:0034355">
    <property type="term" value="P:NAD+ biosynthetic process via the salvage pathway"/>
    <property type="evidence" value="ECO:0007669"/>
    <property type="project" value="TreeGrafter"/>
</dbReference>
<accession>A0A835ETR0</accession>
<dbReference type="UniPathway" id="UPA00253">
    <property type="reaction ID" value="UER00457"/>
</dbReference>
<dbReference type="Proteomes" id="UP000636709">
    <property type="component" value="Unassembled WGS sequence"/>
</dbReference>
<dbReference type="Gene3D" id="3.20.20.70">
    <property type="entry name" value="Aldolase class I"/>
    <property type="match status" value="2"/>
</dbReference>
<dbReference type="GO" id="GO:0005829">
    <property type="term" value="C:cytosol"/>
    <property type="evidence" value="ECO:0007669"/>
    <property type="project" value="TreeGrafter"/>
</dbReference>
<comment type="pathway">
    <text evidence="1">Cofactor biosynthesis; NAD(+) biosynthesis; nicotinate D-ribonucleotide from nicotinate: step 1/1.</text>
</comment>
<organism evidence="7 8">
    <name type="scientific">Digitaria exilis</name>
    <dbReference type="NCBI Taxonomy" id="1010633"/>
    <lineage>
        <taxon>Eukaryota</taxon>
        <taxon>Viridiplantae</taxon>
        <taxon>Streptophyta</taxon>
        <taxon>Embryophyta</taxon>
        <taxon>Tracheophyta</taxon>
        <taxon>Spermatophyta</taxon>
        <taxon>Magnoliopsida</taxon>
        <taxon>Liliopsida</taxon>
        <taxon>Poales</taxon>
        <taxon>Poaceae</taxon>
        <taxon>PACMAD clade</taxon>
        <taxon>Panicoideae</taxon>
        <taxon>Panicodae</taxon>
        <taxon>Paniceae</taxon>
        <taxon>Anthephorinae</taxon>
        <taxon>Digitaria</taxon>
    </lineage>
</organism>
<comment type="catalytic activity">
    <reaction evidence="6">
        <text>5-phospho-alpha-D-ribose 1-diphosphate + nicotinate + ATP + H2O = nicotinate beta-D-ribonucleotide + ADP + phosphate + diphosphate</text>
        <dbReference type="Rhea" id="RHEA:36163"/>
        <dbReference type="ChEBI" id="CHEBI:15377"/>
        <dbReference type="ChEBI" id="CHEBI:30616"/>
        <dbReference type="ChEBI" id="CHEBI:32544"/>
        <dbReference type="ChEBI" id="CHEBI:33019"/>
        <dbReference type="ChEBI" id="CHEBI:43474"/>
        <dbReference type="ChEBI" id="CHEBI:57502"/>
        <dbReference type="ChEBI" id="CHEBI:58017"/>
        <dbReference type="ChEBI" id="CHEBI:456216"/>
        <dbReference type="EC" id="6.3.4.21"/>
    </reaction>
</comment>
<dbReference type="PANTHER" id="PTHR11098">
    <property type="entry name" value="NICOTINATE PHOSPHORIBOSYLTRANSFERASE"/>
    <property type="match status" value="1"/>
</dbReference>
<dbReference type="SUPFAM" id="SSF54675">
    <property type="entry name" value="Nicotinate/Quinolinate PRTase N-terminal domain-like"/>
    <property type="match status" value="1"/>
</dbReference>
<proteinExistence type="predicted"/>
<dbReference type="EC" id="6.3.4.21" evidence="2"/>
<dbReference type="Gene3D" id="3.20.140.10">
    <property type="entry name" value="nicotinate phosphoribosyltransferase"/>
    <property type="match status" value="1"/>
</dbReference>
<dbReference type="AlphaFoldDB" id="A0A835ETR0"/>
<keyword evidence="4" id="KW-0436">Ligase</keyword>
<sequence>MSNLSSHDFGEWFLDRVLGAFFDYLREVDCSDVEVYSIPEGSVVFPKVPLMRVEGPVAGPDGAISASKYCFMGGFDATSNVLAGNLFGIPLRGTHSHAFVSSYMVMRSGIPNFCAVALALHDLGYVICPLMLITCVSGHSPILHGNVMYSKEKEKINKTQMMLNFINRSHQYKASGIRLDSGDLAYLSIEARKVFRAVEKEFNVPGFGRMVITASNDLNEETIDALNNR</sequence>
<dbReference type="GO" id="GO:0004516">
    <property type="term" value="F:nicotinate phosphoribosyltransferase activity"/>
    <property type="evidence" value="ECO:0007669"/>
    <property type="project" value="UniProtKB-EC"/>
</dbReference>
<dbReference type="InterPro" id="IPR007229">
    <property type="entry name" value="Nic_PRibTrfase-Fam"/>
</dbReference>
<dbReference type="SUPFAM" id="SSF51690">
    <property type="entry name" value="Nicotinate/Quinolinate PRTase C-terminal domain-like"/>
    <property type="match status" value="1"/>
</dbReference>
<evidence type="ECO:0000256" key="5">
    <source>
        <dbReference type="ARBA" id="ARBA00022642"/>
    </source>
</evidence>
<evidence type="ECO:0000256" key="6">
    <source>
        <dbReference type="ARBA" id="ARBA00048668"/>
    </source>
</evidence>
<keyword evidence="5" id="KW-0662">Pyridine nucleotide biosynthesis</keyword>
<comment type="caution">
    <text evidence="7">The sequence shown here is derived from an EMBL/GenBank/DDBJ whole genome shotgun (WGS) entry which is preliminary data.</text>
</comment>
<protein>
    <recommendedName>
        <fullName evidence="2">nicotinate phosphoribosyltransferase</fullName>
        <ecNumber evidence="2">6.3.4.21</ecNumber>
    </recommendedName>
</protein>
<keyword evidence="3" id="KW-0597">Phosphoprotein</keyword>
<evidence type="ECO:0000256" key="2">
    <source>
        <dbReference type="ARBA" id="ARBA00013236"/>
    </source>
</evidence>
<reference evidence="7" key="1">
    <citation type="submission" date="2020-07" db="EMBL/GenBank/DDBJ databases">
        <title>Genome sequence and genetic diversity analysis of an under-domesticated orphan crop, white fonio (Digitaria exilis).</title>
        <authorList>
            <person name="Bennetzen J.L."/>
            <person name="Chen S."/>
            <person name="Ma X."/>
            <person name="Wang X."/>
            <person name="Yssel A.E.J."/>
            <person name="Chaluvadi S.R."/>
            <person name="Johnson M."/>
            <person name="Gangashetty P."/>
            <person name="Hamidou F."/>
            <person name="Sanogo M.D."/>
            <person name="Zwaenepoel A."/>
            <person name="Wallace J."/>
            <person name="Van De Peer Y."/>
            <person name="Van Deynze A."/>
        </authorList>
    </citation>
    <scope>NUCLEOTIDE SEQUENCE</scope>
    <source>
        <tissue evidence="7">Leaves</tissue>
    </source>
</reference>
<dbReference type="EMBL" id="JACEFO010001733">
    <property type="protein sequence ID" value="KAF8715285.1"/>
    <property type="molecule type" value="Genomic_DNA"/>
</dbReference>
<dbReference type="InterPro" id="IPR036068">
    <property type="entry name" value="Nicotinate_pribotase-like_C"/>
</dbReference>
<dbReference type="PANTHER" id="PTHR11098:SF23">
    <property type="entry name" value="NICOTINATE PHOSPHORIBOSYLTRANSFERASE"/>
    <property type="match status" value="1"/>
</dbReference>
<evidence type="ECO:0000313" key="7">
    <source>
        <dbReference type="EMBL" id="KAF8715285.1"/>
    </source>
</evidence>
<name>A0A835ETR0_9POAL</name>
<evidence type="ECO:0000256" key="4">
    <source>
        <dbReference type="ARBA" id="ARBA00022598"/>
    </source>
</evidence>
<evidence type="ECO:0000313" key="8">
    <source>
        <dbReference type="Proteomes" id="UP000636709"/>
    </source>
</evidence>
<evidence type="ECO:0000256" key="3">
    <source>
        <dbReference type="ARBA" id="ARBA00022553"/>
    </source>
</evidence>
<evidence type="ECO:0000256" key="1">
    <source>
        <dbReference type="ARBA" id="ARBA00004952"/>
    </source>
</evidence>
<dbReference type="OrthoDB" id="193380at2759"/>